<gene>
    <name evidence="2" type="ORF">CVT26_003300</name>
</gene>
<reference evidence="2 3" key="1">
    <citation type="journal article" date="2018" name="Evol. Lett.">
        <title>Horizontal gene cluster transfer increased hallucinogenic mushroom diversity.</title>
        <authorList>
            <person name="Reynolds H.T."/>
            <person name="Vijayakumar V."/>
            <person name="Gluck-Thaler E."/>
            <person name="Korotkin H.B."/>
            <person name="Matheny P.B."/>
            <person name="Slot J.C."/>
        </authorList>
    </citation>
    <scope>NUCLEOTIDE SEQUENCE [LARGE SCALE GENOMIC DNA]</scope>
    <source>
        <strain evidence="2 3">SRW20</strain>
    </source>
</reference>
<comment type="caution">
    <text evidence="2">The sequence shown here is derived from an EMBL/GenBank/DDBJ whole genome shotgun (WGS) entry which is preliminary data.</text>
</comment>
<protein>
    <submittedName>
        <fullName evidence="2">Uncharacterized protein</fullName>
    </submittedName>
</protein>
<evidence type="ECO:0000313" key="2">
    <source>
        <dbReference type="EMBL" id="PPQ98074.1"/>
    </source>
</evidence>
<keyword evidence="1" id="KW-0812">Transmembrane</keyword>
<sequence>MFPKLAPPSAPWNSRSRWLGVGPRRRWHSPAHPAALPAADDHLRYRSDNRTWFLQMPCGGIRGLNAPTKGRNSKHLFVSFIPLAATFFATTVFAFPVNGYQAGDLAFVAGHKEYKAIGKEHAKAAKEELHAAGESYNVKTQFHGAHYAEHGEKAMSKARKEWHNNKNLQQFRHADRECPAWWSQARHCEISQRRLPQRHHPDDVRLKNSVKYCKIIYMTAFHMPCHELLSPRNVAVGEFVILDASHR</sequence>
<keyword evidence="1" id="KW-1133">Transmembrane helix</keyword>
<proteinExistence type="predicted"/>
<keyword evidence="1" id="KW-0472">Membrane</keyword>
<keyword evidence="3" id="KW-1185">Reference proteome</keyword>
<feature type="transmembrane region" description="Helical" evidence="1">
    <location>
        <begin position="76"/>
        <end position="95"/>
    </location>
</feature>
<name>A0A409Y4V7_9AGAR</name>
<evidence type="ECO:0000313" key="3">
    <source>
        <dbReference type="Proteomes" id="UP000284706"/>
    </source>
</evidence>
<dbReference type="OrthoDB" id="3113551at2759"/>
<dbReference type="AlphaFoldDB" id="A0A409Y4V7"/>
<dbReference type="EMBL" id="NHYE01001149">
    <property type="protein sequence ID" value="PPQ98074.1"/>
    <property type="molecule type" value="Genomic_DNA"/>
</dbReference>
<organism evidence="2 3">
    <name type="scientific">Gymnopilus dilepis</name>
    <dbReference type="NCBI Taxonomy" id="231916"/>
    <lineage>
        <taxon>Eukaryota</taxon>
        <taxon>Fungi</taxon>
        <taxon>Dikarya</taxon>
        <taxon>Basidiomycota</taxon>
        <taxon>Agaricomycotina</taxon>
        <taxon>Agaricomycetes</taxon>
        <taxon>Agaricomycetidae</taxon>
        <taxon>Agaricales</taxon>
        <taxon>Agaricineae</taxon>
        <taxon>Hymenogastraceae</taxon>
        <taxon>Gymnopilus</taxon>
    </lineage>
</organism>
<dbReference type="Proteomes" id="UP000284706">
    <property type="component" value="Unassembled WGS sequence"/>
</dbReference>
<accession>A0A409Y4V7</accession>
<dbReference type="InParanoid" id="A0A409Y4V7"/>
<evidence type="ECO:0000256" key="1">
    <source>
        <dbReference type="SAM" id="Phobius"/>
    </source>
</evidence>